<evidence type="ECO:0000313" key="3">
    <source>
        <dbReference type="Proteomes" id="UP001059971"/>
    </source>
</evidence>
<keyword evidence="3" id="KW-1185">Reference proteome</keyword>
<dbReference type="GO" id="GO:0004497">
    <property type="term" value="F:monooxygenase activity"/>
    <property type="evidence" value="ECO:0007669"/>
    <property type="project" value="UniProtKB-KW"/>
</dbReference>
<protein>
    <submittedName>
        <fullName evidence="2">Antibiotic biosynthesis monooxygenase</fullName>
    </submittedName>
</protein>
<dbReference type="InterPro" id="IPR007138">
    <property type="entry name" value="ABM_dom"/>
</dbReference>
<gene>
    <name evidence="2" type="ORF">SBA_ch2_1610</name>
</gene>
<keyword evidence="2" id="KW-0503">Monooxygenase</keyword>
<accession>A0ABN5WIF5</accession>
<dbReference type="Gene3D" id="3.30.70.100">
    <property type="match status" value="1"/>
</dbReference>
<dbReference type="Proteomes" id="UP001059971">
    <property type="component" value="Chromosome 2"/>
</dbReference>
<sequence length="114" mass="12693">MHKYAINIAIRGETGMIREVARIEIDPADAERFETAVALATPHFRAADGCRSFRLDRSVDRPGHYRLVVGWDTVAAHVDGFRNSPGYQAWRALVGPFFVTPPDVDHVETAVNGF</sequence>
<dbReference type="EMBL" id="AP018818">
    <property type="protein sequence ID" value="BBF71628.1"/>
    <property type="molecule type" value="Genomic_DNA"/>
</dbReference>
<name>A0ABN5WIF5_9SPHN</name>
<dbReference type="PROSITE" id="PS51725">
    <property type="entry name" value="ABM"/>
    <property type="match status" value="1"/>
</dbReference>
<reference evidence="2" key="1">
    <citation type="submission" date="2018-07" db="EMBL/GenBank/DDBJ databases">
        <title>Complete genome sequence of Sphingomonas bisphenolicum strain AO1, a bisphenol A degradative bacterium isolated from Japanese farm field.</title>
        <authorList>
            <person name="Murakami M."/>
            <person name="Koh M."/>
            <person name="Koba S."/>
            <person name="Matsumura Y."/>
        </authorList>
    </citation>
    <scope>NUCLEOTIDE SEQUENCE</scope>
    <source>
        <strain evidence="2">AO1</strain>
    </source>
</reference>
<organism evidence="2 3">
    <name type="scientific">Sphingomonas bisphenolicum</name>
    <dbReference type="NCBI Taxonomy" id="296544"/>
    <lineage>
        <taxon>Bacteria</taxon>
        <taxon>Pseudomonadati</taxon>
        <taxon>Pseudomonadota</taxon>
        <taxon>Alphaproteobacteria</taxon>
        <taxon>Sphingomonadales</taxon>
        <taxon>Sphingomonadaceae</taxon>
        <taxon>Sphingomonas</taxon>
    </lineage>
</organism>
<proteinExistence type="predicted"/>
<dbReference type="InterPro" id="IPR011008">
    <property type="entry name" value="Dimeric_a/b-barrel"/>
</dbReference>
<feature type="domain" description="ABM" evidence="1">
    <location>
        <begin position="17"/>
        <end position="107"/>
    </location>
</feature>
<dbReference type="SUPFAM" id="SSF54909">
    <property type="entry name" value="Dimeric alpha+beta barrel"/>
    <property type="match status" value="1"/>
</dbReference>
<evidence type="ECO:0000259" key="1">
    <source>
        <dbReference type="PROSITE" id="PS51725"/>
    </source>
</evidence>
<evidence type="ECO:0000313" key="2">
    <source>
        <dbReference type="EMBL" id="BBF71628.1"/>
    </source>
</evidence>
<keyword evidence="2" id="KW-0560">Oxidoreductase</keyword>
<dbReference type="Pfam" id="PF03992">
    <property type="entry name" value="ABM"/>
    <property type="match status" value="1"/>
</dbReference>